<evidence type="ECO:0000313" key="5">
    <source>
        <dbReference type="EMBL" id="AEB08335.1"/>
    </source>
</evidence>
<dbReference type="KEGG" id="dao:Desac_0448"/>
<dbReference type="InterPro" id="IPR025110">
    <property type="entry name" value="AMP-bd_C"/>
</dbReference>
<accession>F2NEZ5</accession>
<feature type="domain" description="AMP-dependent synthetase/ligase" evidence="3">
    <location>
        <begin position="30"/>
        <end position="414"/>
    </location>
</feature>
<feature type="domain" description="AMP-binding enzyme C-terminal" evidence="4">
    <location>
        <begin position="464"/>
        <end position="539"/>
    </location>
</feature>
<reference evidence="6" key="2">
    <citation type="submission" date="2011-03" db="EMBL/GenBank/DDBJ databases">
        <title>The complete genome of Desulfobacca acetoxidans DSM 11109.</title>
        <authorList>
            <consortium name="US DOE Joint Genome Institute (JGI-PGF)"/>
            <person name="Lucas S."/>
            <person name="Copeland A."/>
            <person name="Lapidus A."/>
            <person name="Bruce D."/>
            <person name="Goodwin L."/>
            <person name="Pitluck S."/>
            <person name="Peters L."/>
            <person name="Kyrpides N."/>
            <person name="Mavromatis K."/>
            <person name="Ivanova N."/>
            <person name="Ovchinnikova G."/>
            <person name="Teshima H."/>
            <person name="Detter J.C."/>
            <person name="Han C."/>
            <person name="Land M."/>
            <person name="Hauser L."/>
            <person name="Markowitz V."/>
            <person name="Cheng J.-F."/>
            <person name="Hugenholtz P."/>
            <person name="Woyke T."/>
            <person name="Wu D."/>
            <person name="Spring S."/>
            <person name="Schueler E."/>
            <person name="Brambilla E."/>
            <person name="Klenk H.-P."/>
            <person name="Eisen J.A."/>
        </authorList>
    </citation>
    <scope>NUCLEOTIDE SEQUENCE [LARGE SCALE GENOMIC DNA]</scope>
    <source>
        <strain evidence="6">ATCC 700848 / DSM 11109 / ASRB2</strain>
    </source>
</reference>
<dbReference type="InterPro" id="IPR020845">
    <property type="entry name" value="AMP-binding_CS"/>
</dbReference>
<dbReference type="PROSITE" id="PS00455">
    <property type="entry name" value="AMP_BINDING"/>
    <property type="match status" value="1"/>
</dbReference>
<dbReference type="PANTHER" id="PTHR43767:SF12">
    <property type="entry name" value="AMP-DEPENDENT SYNTHETASE AND LIGASE"/>
    <property type="match status" value="1"/>
</dbReference>
<dbReference type="Pfam" id="PF13193">
    <property type="entry name" value="AMP-binding_C"/>
    <property type="match status" value="1"/>
</dbReference>
<evidence type="ECO:0000256" key="1">
    <source>
        <dbReference type="ARBA" id="ARBA00006432"/>
    </source>
</evidence>
<dbReference type="Gene3D" id="3.30.300.30">
    <property type="match status" value="1"/>
</dbReference>
<evidence type="ECO:0000259" key="4">
    <source>
        <dbReference type="Pfam" id="PF13193"/>
    </source>
</evidence>
<keyword evidence="2 5" id="KW-0436">Ligase</keyword>
<dbReference type="InterPro" id="IPR045851">
    <property type="entry name" value="AMP-bd_C_sf"/>
</dbReference>
<dbReference type="InterPro" id="IPR050237">
    <property type="entry name" value="ATP-dep_AMP-bd_enzyme"/>
</dbReference>
<dbReference type="OrthoDB" id="9801302at2"/>
<name>F2NEZ5_DESAR</name>
<dbReference type="PANTHER" id="PTHR43767">
    <property type="entry name" value="LONG-CHAIN-FATTY-ACID--COA LIGASE"/>
    <property type="match status" value="1"/>
</dbReference>
<evidence type="ECO:0000259" key="3">
    <source>
        <dbReference type="Pfam" id="PF00501"/>
    </source>
</evidence>
<organism evidence="5 6">
    <name type="scientific">Desulfobacca acetoxidans (strain ATCC 700848 / DSM 11109 / ASRB2)</name>
    <dbReference type="NCBI Taxonomy" id="880072"/>
    <lineage>
        <taxon>Bacteria</taxon>
        <taxon>Pseudomonadati</taxon>
        <taxon>Thermodesulfobacteriota</taxon>
        <taxon>Desulfobaccia</taxon>
        <taxon>Desulfobaccales</taxon>
        <taxon>Desulfobaccaceae</taxon>
        <taxon>Desulfobacca</taxon>
    </lineage>
</organism>
<dbReference type="Pfam" id="PF00501">
    <property type="entry name" value="AMP-binding"/>
    <property type="match status" value="1"/>
</dbReference>
<dbReference type="CDD" id="cd05936">
    <property type="entry name" value="FC-FACS_FadD_like"/>
    <property type="match status" value="1"/>
</dbReference>
<gene>
    <name evidence="5" type="ordered locus">Desac_0448</name>
</gene>
<dbReference type="STRING" id="880072.Desac_0448"/>
<dbReference type="InterPro" id="IPR042099">
    <property type="entry name" value="ANL_N_sf"/>
</dbReference>
<dbReference type="Gene3D" id="3.40.50.12780">
    <property type="entry name" value="N-terminal domain of ligase-like"/>
    <property type="match status" value="1"/>
</dbReference>
<protein>
    <submittedName>
        <fullName evidence="5">Long-chain-fatty-acid--CoA ligase</fullName>
        <ecNumber evidence="5">6.2.1.3</ecNumber>
    </submittedName>
</protein>
<comment type="similarity">
    <text evidence="1">Belongs to the ATP-dependent AMP-binding enzyme family.</text>
</comment>
<evidence type="ECO:0000256" key="2">
    <source>
        <dbReference type="ARBA" id="ARBA00022598"/>
    </source>
</evidence>
<dbReference type="EC" id="6.2.1.3" evidence="5"/>
<dbReference type="Proteomes" id="UP000000483">
    <property type="component" value="Chromosome"/>
</dbReference>
<dbReference type="GO" id="GO:0004467">
    <property type="term" value="F:long-chain fatty acid-CoA ligase activity"/>
    <property type="evidence" value="ECO:0007669"/>
    <property type="project" value="UniProtKB-EC"/>
</dbReference>
<dbReference type="eggNOG" id="COG0318">
    <property type="taxonomic scope" value="Bacteria"/>
</dbReference>
<reference evidence="5 6" key="1">
    <citation type="journal article" date="2011" name="Stand. Genomic Sci.">
        <title>Complete genome sequence of the acetate-degrading sulfate reducer Desulfobacca acetoxidans type strain (ASRB2).</title>
        <authorList>
            <person name="Goker M."/>
            <person name="Teshima H."/>
            <person name="Lapidus A."/>
            <person name="Nolan M."/>
            <person name="Lucas S."/>
            <person name="Hammon N."/>
            <person name="Deshpande S."/>
            <person name="Cheng J.F."/>
            <person name="Tapia R."/>
            <person name="Han C."/>
            <person name="Goodwin L."/>
            <person name="Pitluck S."/>
            <person name="Huntemann M."/>
            <person name="Liolios K."/>
            <person name="Ivanova N."/>
            <person name="Pagani I."/>
            <person name="Mavromatis K."/>
            <person name="Ovchinikova G."/>
            <person name="Pati A."/>
            <person name="Chen A."/>
            <person name="Palaniappan K."/>
            <person name="Land M."/>
            <person name="Hauser L."/>
            <person name="Brambilla E.M."/>
            <person name="Rohde M."/>
            <person name="Spring S."/>
            <person name="Detter J.C."/>
            <person name="Woyke T."/>
            <person name="Bristow J."/>
            <person name="Eisen J.A."/>
            <person name="Markowitz V."/>
            <person name="Hugenholtz P."/>
            <person name="Kyrpides N.C."/>
            <person name="Klenk H.P."/>
        </authorList>
    </citation>
    <scope>NUCLEOTIDE SEQUENCE [LARGE SCALE GENOMIC DNA]</scope>
    <source>
        <strain evidence="6">ATCC 700848 / DSM 11109 / ASRB2</strain>
    </source>
</reference>
<proteinExistence type="inferred from homology"/>
<dbReference type="EMBL" id="CP002629">
    <property type="protein sequence ID" value="AEB08335.1"/>
    <property type="molecule type" value="Genomic_DNA"/>
</dbReference>
<dbReference type="SUPFAM" id="SSF56801">
    <property type="entry name" value="Acetyl-CoA synthetase-like"/>
    <property type="match status" value="1"/>
</dbReference>
<sequence length="557" mass="61806">MDCIWRRHYDPEVPAEVDIPDVTLPELLYRSASDFPDNPAIIFLGHTLSYRRLKQSVWQAAAGLARLGFKPGQRLAMILPNCPQTVITYYATLHLGGIIVMLNPLAAPREILDQIQRTEADTVVALDHVAPKVEEVRKALNLKHLIIASLADYLPVPWKWLYNFRARRKGQQVGPRPGTGQMSFQDLLTDHAPPALAASSSDVAILQHTGGTTGLPKAAALTHRNLVSNVAQINAWLPHCQRGGERVLAVLPYFHVFGMTASMNWPINLAGAILLLPRFDAAQVLKTIHQRRPTVFPAAPTIFIALINHPHLRRYDLSSLWGCISGSAPLPQDVQEQFEALTKGRIIEGYGLTETSPVTHLNPIAGKRRPGSIGLPFPNTSCRIVDAESGLIDLPPGDVGELLLRGPQVMAEYWQNPEETALALRHGWFYTGDLARMDEDGFFYIVDRKKDIIIASGYNIYPREVEEVLHQHPAVQDAVAFGVPDAYRGETVMAVVVPKPGMPVTAPDLFDFCRQRLAVYKTPKIIEFRRELPKTAVGKVLRRELRAEAEAKLKGAD</sequence>
<dbReference type="AlphaFoldDB" id="F2NEZ5"/>
<dbReference type="InterPro" id="IPR000873">
    <property type="entry name" value="AMP-dep_synth/lig_dom"/>
</dbReference>
<dbReference type="RefSeq" id="WP_013705448.1">
    <property type="nucleotide sequence ID" value="NC_015388.1"/>
</dbReference>
<dbReference type="FunFam" id="3.30.300.30:FF:000008">
    <property type="entry name" value="2,3-dihydroxybenzoate-AMP ligase"/>
    <property type="match status" value="1"/>
</dbReference>
<evidence type="ECO:0000313" key="6">
    <source>
        <dbReference type="Proteomes" id="UP000000483"/>
    </source>
</evidence>
<keyword evidence="6" id="KW-1185">Reference proteome</keyword>
<dbReference type="HOGENOM" id="CLU_000022_59_7_7"/>